<name>A0A8H6SCU1_MYCCL</name>
<proteinExistence type="predicted"/>
<dbReference type="AlphaFoldDB" id="A0A8H6SCU1"/>
<keyword evidence="2" id="KW-1185">Reference proteome</keyword>
<comment type="caution">
    <text evidence="1">The sequence shown here is derived from an EMBL/GenBank/DDBJ whole genome shotgun (WGS) entry which is preliminary data.</text>
</comment>
<evidence type="ECO:0000313" key="1">
    <source>
        <dbReference type="EMBL" id="KAF7296366.1"/>
    </source>
</evidence>
<protein>
    <submittedName>
        <fullName evidence="1">Uncharacterized protein</fullName>
    </submittedName>
</protein>
<sequence length="288" mass="29581">MTIYGVEVNQAYCHNLVEFRDRPIATISEVDLARVAIAVKPACPQVVGLLPVVRVYNATGATLFLKEYVDACGNTKQVVEQAIPNGCWSVFVDQPQPTVGVIAPVAASGCATPAIGPVAMTGPAVAVAPSGMTVSTPATVVSAGPATQTIVSDCAPNATTVIATPATPVVAATPVVPVVPVRPVVPVVPVRPAPVLVSSALILQGVHGQEFFAGWQGGYGRGTQVVCETASAGCYRPAYIGNRFNNCRGPRYGHSYGGYSILGNTYGTSGVEFVCQRASPVGVVGLAF</sequence>
<dbReference type="Proteomes" id="UP000613580">
    <property type="component" value="Unassembled WGS sequence"/>
</dbReference>
<evidence type="ECO:0000313" key="2">
    <source>
        <dbReference type="Proteomes" id="UP000613580"/>
    </source>
</evidence>
<reference evidence="1" key="1">
    <citation type="submission" date="2020-05" db="EMBL/GenBank/DDBJ databases">
        <title>Mycena genomes resolve the evolution of fungal bioluminescence.</title>
        <authorList>
            <person name="Tsai I.J."/>
        </authorList>
    </citation>
    <scope>NUCLEOTIDE SEQUENCE</scope>
    <source>
        <strain evidence="1">110903Hualien_Pintung</strain>
    </source>
</reference>
<accession>A0A8H6SCU1</accession>
<dbReference type="EMBL" id="JACAZE010000017">
    <property type="protein sequence ID" value="KAF7296366.1"/>
    <property type="molecule type" value="Genomic_DNA"/>
</dbReference>
<dbReference type="OrthoDB" id="2885679at2759"/>
<organism evidence="1 2">
    <name type="scientific">Mycena chlorophos</name>
    <name type="common">Agaric fungus</name>
    <name type="synonym">Agaricus chlorophos</name>
    <dbReference type="NCBI Taxonomy" id="658473"/>
    <lineage>
        <taxon>Eukaryota</taxon>
        <taxon>Fungi</taxon>
        <taxon>Dikarya</taxon>
        <taxon>Basidiomycota</taxon>
        <taxon>Agaricomycotina</taxon>
        <taxon>Agaricomycetes</taxon>
        <taxon>Agaricomycetidae</taxon>
        <taxon>Agaricales</taxon>
        <taxon>Marasmiineae</taxon>
        <taxon>Mycenaceae</taxon>
        <taxon>Mycena</taxon>
    </lineage>
</organism>
<gene>
    <name evidence="1" type="ORF">HMN09_01106700</name>
</gene>